<keyword evidence="1" id="KW-0547">Nucleotide-binding</keyword>
<dbReference type="InterPro" id="IPR011761">
    <property type="entry name" value="ATP-grasp"/>
</dbReference>
<dbReference type="PANTHER" id="PTHR21621:SF0">
    <property type="entry name" value="BETA-CITRYLGLUTAMATE SYNTHASE B-RELATED"/>
    <property type="match status" value="1"/>
</dbReference>
<comment type="caution">
    <text evidence="3">The sequence shown here is derived from an EMBL/GenBank/DDBJ whole genome shotgun (WGS) entry which is preliminary data.</text>
</comment>
<protein>
    <recommendedName>
        <fullName evidence="2">ATP-grasp domain-containing protein</fullName>
    </recommendedName>
</protein>
<dbReference type="PANTHER" id="PTHR21621">
    <property type="entry name" value="RIBOSOMAL PROTEIN S6 MODIFICATION PROTEIN"/>
    <property type="match status" value="1"/>
</dbReference>
<dbReference type="Pfam" id="PF08443">
    <property type="entry name" value="RimK"/>
    <property type="match status" value="1"/>
</dbReference>
<dbReference type="GO" id="GO:0016879">
    <property type="term" value="F:ligase activity, forming carbon-nitrogen bonds"/>
    <property type="evidence" value="ECO:0007669"/>
    <property type="project" value="TreeGrafter"/>
</dbReference>
<name>A0A2M7W2Q6_9BACT</name>
<proteinExistence type="predicted"/>
<feature type="domain" description="ATP-grasp" evidence="2">
    <location>
        <begin position="101"/>
        <end position="291"/>
    </location>
</feature>
<gene>
    <name evidence="3" type="ORF">COX64_01100</name>
</gene>
<dbReference type="GO" id="GO:0005524">
    <property type="term" value="F:ATP binding"/>
    <property type="evidence" value="ECO:0007669"/>
    <property type="project" value="UniProtKB-UniRule"/>
</dbReference>
<evidence type="ECO:0000259" key="2">
    <source>
        <dbReference type="PROSITE" id="PS50975"/>
    </source>
</evidence>
<dbReference type="PROSITE" id="PS50975">
    <property type="entry name" value="ATP_GRASP"/>
    <property type="match status" value="1"/>
</dbReference>
<keyword evidence="1" id="KW-0067">ATP-binding</keyword>
<dbReference type="InterPro" id="IPR013815">
    <property type="entry name" value="ATP_grasp_subdomain_1"/>
</dbReference>
<evidence type="ECO:0000256" key="1">
    <source>
        <dbReference type="PROSITE-ProRule" id="PRU00409"/>
    </source>
</evidence>
<dbReference type="GO" id="GO:0046872">
    <property type="term" value="F:metal ion binding"/>
    <property type="evidence" value="ECO:0007669"/>
    <property type="project" value="InterPro"/>
</dbReference>
<dbReference type="Proteomes" id="UP000228952">
    <property type="component" value="Unassembled WGS sequence"/>
</dbReference>
<reference evidence="4" key="1">
    <citation type="submission" date="2017-09" db="EMBL/GenBank/DDBJ databases">
        <title>Depth-based differentiation of microbial function through sediment-hosted aquifers and enrichment of novel symbionts in the deep terrestrial subsurface.</title>
        <authorList>
            <person name="Probst A.J."/>
            <person name="Ladd B."/>
            <person name="Jarett J.K."/>
            <person name="Geller-Mcgrath D.E."/>
            <person name="Sieber C.M.K."/>
            <person name="Emerson J.B."/>
            <person name="Anantharaman K."/>
            <person name="Thomas B.C."/>
            <person name="Malmstrom R."/>
            <person name="Stieglmeier M."/>
            <person name="Klingl A."/>
            <person name="Woyke T."/>
            <person name="Ryan C.M."/>
            <person name="Banfield J.F."/>
        </authorList>
    </citation>
    <scope>NUCLEOTIDE SEQUENCE [LARGE SCALE GENOMIC DNA]</scope>
</reference>
<dbReference type="InterPro" id="IPR013651">
    <property type="entry name" value="ATP-grasp_RimK-type"/>
</dbReference>
<dbReference type="Gene3D" id="3.30.1490.20">
    <property type="entry name" value="ATP-grasp fold, A domain"/>
    <property type="match status" value="1"/>
</dbReference>
<sequence length="291" mass="33311">MKRPTVLVFNPPMNFGEVKAQLLKKSRLIRGFYRNVEVIISKNDIRFLIKGVDLRDFDYVWVTGSWSKRDLAYAISLYLTHHKRPHTVVNEGAGSTKLVDMTLFALAGMAQPRSYYCSRNEYTRRAEGIATVCKFPLIAKDVKGTFGRNSFIAHDLKELKEKLFQTDEYTDFIFQEYIENDFDWGVIVGNDRVLSAEKSYRKKDDTTFMNHASGGATEVFVPTDEVPTKIKEMAIKASKLLNLSWARSDILVNSKTGVHYILETNRSPRMTSKSTEVTAFVKYINSITDKD</sequence>
<dbReference type="GO" id="GO:0005737">
    <property type="term" value="C:cytoplasm"/>
    <property type="evidence" value="ECO:0007669"/>
    <property type="project" value="TreeGrafter"/>
</dbReference>
<dbReference type="AlphaFoldDB" id="A0A2M7W2Q6"/>
<dbReference type="SUPFAM" id="SSF56059">
    <property type="entry name" value="Glutathione synthetase ATP-binding domain-like"/>
    <property type="match status" value="1"/>
</dbReference>
<evidence type="ECO:0000313" key="3">
    <source>
        <dbReference type="EMBL" id="PJA15138.1"/>
    </source>
</evidence>
<dbReference type="Gene3D" id="3.30.470.20">
    <property type="entry name" value="ATP-grasp fold, B domain"/>
    <property type="match status" value="1"/>
</dbReference>
<organism evidence="3 4">
    <name type="scientific">Candidatus Dojkabacteria bacterium CG_4_10_14_0_2_um_filter_Dojkabacteria_WS6_41_15</name>
    <dbReference type="NCBI Taxonomy" id="2014249"/>
    <lineage>
        <taxon>Bacteria</taxon>
        <taxon>Candidatus Dojkabacteria</taxon>
    </lineage>
</organism>
<accession>A0A2M7W2Q6</accession>
<dbReference type="EMBL" id="PFQB01000024">
    <property type="protein sequence ID" value="PJA15138.1"/>
    <property type="molecule type" value="Genomic_DNA"/>
</dbReference>
<evidence type="ECO:0000313" key="4">
    <source>
        <dbReference type="Proteomes" id="UP000228952"/>
    </source>
</evidence>